<name>I7LGE5_9CLOT</name>
<dbReference type="OrthoDB" id="7874789at2"/>
<keyword evidence="3" id="KW-1185">Reference proteome</keyword>
<evidence type="ECO:0000313" key="2">
    <source>
        <dbReference type="EMBL" id="CCJ33230.1"/>
    </source>
</evidence>
<dbReference type="Proteomes" id="UP000007652">
    <property type="component" value="Unassembled WGS sequence"/>
</dbReference>
<sequence length="53" mass="6089">MGMAAWFIVLNILALKGFRRFIEGNDKGTEKAMITIMFIIGIEFLLYGFLFIN</sequence>
<gene>
    <name evidence="2" type="ORF">CAAU_1146</name>
</gene>
<proteinExistence type="predicted"/>
<feature type="transmembrane region" description="Helical" evidence="1">
    <location>
        <begin position="35"/>
        <end position="52"/>
    </location>
</feature>
<keyword evidence="1" id="KW-0812">Transmembrane</keyword>
<evidence type="ECO:0000256" key="1">
    <source>
        <dbReference type="SAM" id="Phobius"/>
    </source>
</evidence>
<protein>
    <submittedName>
        <fullName evidence="2">Uncharacterized protein</fullName>
    </submittedName>
</protein>
<dbReference type="AlphaFoldDB" id="I7LGE5"/>
<comment type="caution">
    <text evidence="2">The sequence shown here is derived from an EMBL/GenBank/DDBJ whole genome shotgun (WGS) entry which is preliminary data.</text>
</comment>
<dbReference type="EMBL" id="CAKP01000065">
    <property type="protein sequence ID" value="CCJ33230.1"/>
    <property type="molecule type" value="Genomic_DNA"/>
</dbReference>
<accession>I7LGE5</accession>
<dbReference type="STRING" id="857293.CAAU_1146"/>
<dbReference type="RefSeq" id="WP_008908501.1">
    <property type="nucleotide sequence ID" value="NZ_CAKP01000065.1"/>
</dbReference>
<evidence type="ECO:0000313" key="3">
    <source>
        <dbReference type="Proteomes" id="UP000007652"/>
    </source>
</evidence>
<keyword evidence="1" id="KW-0472">Membrane</keyword>
<keyword evidence="1" id="KW-1133">Transmembrane helix</keyword>
<organism evidence="2 3">
    <name type="scientific">Caloramator australicus RC3</name>
    <dbReference type="NCBI Taxonomy" id="857293"/>
    <lineage>
        <taxon>Bacteria</taxon>
        <taxon>Bacillati</taxon>
        <taxon>Bacillota</taxon>
        <taxon>Clostridia</taxon>
        <taxon>Eubacteriales</taxon>
        <taxon>Clostridiaceae</taxon>
        <taxon>Caloramator</taxon>
    </lineage>
</organism>
<reference evidence="2 3" key="1">
    <citation type="journal article" date="2011" name="J. Bacteriol.">
        <title>Draft genome sequence of Caloramator australicus strain RC3T, a thermoanaerobe from the Great Artesian Basin of Australia.</title>
        <authorList>
            <person name="Ogg C.D."/>
            <person name="Patel B.K.C."/>
        </authorList>
    </citation>
    <scope>NUCLEOTIDE SEQUENCE [LARGE SCALE GENOMIC DNA]</scope>
    <source>
        <strain evidence="2 3">RC3</strain>
    </source>
</reference>